<organism evidence="2 3">
    <name type="scientific">Aspergillus pseudotamarii</name>
    <dbReference type="NCBI Taxonomy" id="132259"/>
    <lineage>
        <taxon>Eukaryota</taxon>
        <taxon>Fungi</taxon>
        <taxon>Dikarya</taxon>
        <taxon>Ascomycota</taxon>
        <taxon>Pezizomycotina</taxon>
        <taxon>Eurotiomycetes</taxon>
        <taxon>Eurotiomycetidae</taxon>
        <taxon>Eurotiales</taxon>
        <taxon>Aspergillaceae</taxon>
        <taxon>Aspergillus</taxon>
        <taxon>Aspergillus subgen. Circumdati</taxon>
    </lineage>
</organism>
<accession>A0A5N6SCC2</accession>
<evidence type="ECO:0000256" key="1">
    <source>
        <dbReference type="SAM" id="Phobius"/>
    </source>
</evidence>
<dbReference type="AlphaFoldDB" id="A0A5N6SCC2"/>
<feature type="transmembrane region" description="Helical" evidence="1">
    <location>
        <begin position="30"/>
        <end position="50"/>
    </location>
</feature>
<keyword evidence="1" id="KW-1133">Transmembrane helix</keyword>
<reference evidence="2 3" key="1">
    <citation type="submission" date="2019-04" db="EMBL/GenBank/DDBJ databases">
        <title>Friends and foes A comparative genomics study of 23 Aspergillus species from section Flavi.</title>
        <authorList>
            <consortium name="DOE Joint Genome Institute"/>
            <person name="Kjaerbolling I."/>
            <person name="Vesth T."/>
            <person name="Frisvad J.C."/>
            <person name="Nybo J.L."/>
            <person name="Theobald S."/>
            <person name="Kildgaard S."/>
            <person name="Isbrandt T."/>
            <person name="Kuo A."/>
            <person name="Sato A."/>
            <person name="Lyhne E.K."/>
            <person name="Kogle M.E."/>
            <person name="Wiebenga A."/>
            <person name="Kun R.S."/>
            <person name="Lubbers R.J."/>
            <person name="Makela M.R."/>
            <person name="Barry K."/>
            <person name="Chovatia M."/>
            <person name="Clum A."/>
            <person name="Daum C."/>
            <person name="Haridas S."/>
            <person name="He G."/>
            <person name="LaButti K."/>
            <person name="Lipzen A."/>
            <person name="Mondo S."/>
            <person name="Riley R."/>
            <person name="Salamov A."/>
            <person name="Simmons B.A."/>
            <person name="Magnuson J.K."/>
            <person name="Henrissat B."/>
            <person name="Mortensen U.H."/>
            <person name="Larsen T.O."/>
            <person name="Devries R.P."/>
            <person name="Grigoriev I.V."/>
            <person name="Machida M."/>
            <person name="Baker S.E."/>
            <person name="Andersen M.R."/>
        </authorList>
    </citation>
    <scope>NUCLEOTIDE SEQUENCE [LARGE SCALE GENOMIC DNA]</scope>
    <source>
        <strain evidence="2 3">CBS 117625</strain>
    </source>
</reference>
<evidence type="ECO:0000313" key="3">
    <source>
        <dbReference type="Proteomes" id="UP000325672"/>
    </source>
</evidence>
<keyword evidence="3" id="KW-1185">Reference proteome</keyword>
<dbReference type="Proteomes" id="UP000325672">
    <property type="component" value="Unassembled WGS sequence"/>
</dbReference>
<sequence length="51" mass="6077">MLHPSIVRCIDIEIEEPSHNFQCPRARSLIIYYTTVLVTICWVTVYCLCFW</sequence>
<proteinExistence type="predicted"/>
<dbReference type="GeneID" id="43640520"/>
<keyword evidence="1" id="KW-0472">Membrane</keyword>
<dbReference type="RefSeq" id="XP_031907364.1">
    <property type="nucleotide sequence ID" value="XM_032056310.1"/>
</dbReference>
<evidence type="ECO:0000313" key="2">
    <source>
        <dbReference type="EMBL" id="KAE8131301.1"/>
    </source>
</evidence>
<dbReference type="EMBL" id="ML743666">
    <property type="protein sequence ID" value="KAE8131301.1"/>
    <property type="molecule type" value="Genomic_DNA"/>
</dbReference>
<keyword evidence="1" id="KW-0812">Transmembrane</keyword>
<gene>
    <name evidence="2" type="ORF">BDV38DRAFT_264806</name>
</gene>
<name>A0A5N6SCC2_ASPPS</name>
<protein>
    <submittedName>
        <fullName evidence="2">Uncharacterized protein</fullName>
    </submittedName>
</protein>